<feature type="transmembrane region" description="Helical" evidence="1">
    <location>
        <begin position="103"/>
        <end position="124"/>
    </location>
</feature>
<feature type="transmembrane region" description="Helical" evidence="1">
    <location>
        <begin position="27"/>
        <end position="48"/>
    </location>
</feature>
<dbReference type="Proteomes" id="UP000694287">
    <property type="component" value="Unassembled WGS sequence"/>
</dbReference>
<evidence type="ECO:0000313" key="2">
    <source>
        <dbReference type="EMBL" id="MBW0136178.1"/>
    </source>
</evidence>
<keyword evidence="1" id="KW-1133">Transmembrane helix</keyword>
<name>A0ABS6UV84_9PSEU</name>
<evidence type="ECO:0008006" key="4">
    <source>
        <dbReference type="Google" id="ProtNLM"/>
    </source>
</evidence>
<feature type="transmembrane region" description="Helical" evidence="1">
    <location>
        <begin position="204"/>
        <end position="222"/>
    </location>
</feature>
<comment type="caution">
    <text evidence="2">The sequence shown here is derived from an EMBL/GenBank/DDBJ whole genome shotgun (WGS) entry which is preliminary data.</text>
</comment>
<gene>
    <name evidence="2" type="ORF">I4I81_18165</name>
</gene>
<evidence type="ECO:0000313" key="3">
    <source>
        <dbReference type="Proteomes" id="UP000694287"/>
    </source>
</evidence>
<keyword evidence="1" id="KW-0812">Transmembrane</keyword>
<reference evidence="2 3" key="1">
    <citation type="submission" date="2020-11" db="EMBL/GenBank/DDBJ databases">
        <title>Pseudonocardia abyssalis sp. nov. and Pseudonocardia oceani sp. nov., description and phylogenomic analysis of two novel actinomycetes isolated from the deep Southern Ocean.</title>
        <authorList>
            <person name="Parra J."/>
        </authorList>
    </citation>
    <scope>NUCLEOTIDE SEQUENCE [LARGE SCALE GENOMIC DNA]</scope>
    <source>
        <strain evidence="2 3">KRD-168</strain>
    </source>
</reference>
<feature type="transmembrane region" description="Helical" evidence="1">
    <location>
        <begin position="68"/>
        <end position="91"/>
    </location>
</feature>
<accession>A0ABS6UV84</accession>
<organism evidence="2 3">
    <name type="scientific">Pseudonocardia abyssalis</name>
    <dbReference type="NCBI Taxonomy" id="2792008"/>
    <lineage>
        <taxon>Bacteria</taxon>
        <taxon>Bacillati</taxon>
        <taxon>Actinomycetota</taxon>
        <taxon>Actinomycetes</taxon>
        <taxon>Pseudonocardiales</taxon>
        <taxon>Pseudonocardiaceae</taxon>
        <taxon>Pseudonocardia</taxon>
    </lineage>
</organism>
<dbReference type="RefSeq" id="WP_218616210.1">
    <property type="nucleotide sequence ID" value="NZ_JADQDK010000001.1"/>
</dbReference>
<keyword evidence="3" id="KW-1185">Reference proteome</keyword>
<keyword evidence="1" id="KW-0472">Membrane</keyword>
<protein>
    <recommendedName>
        <fullName evidence="4">DUF4386 family protein</fullName>
    </recommendedName>
</protein>
<feature type="transmembrane region" description="Helical" evidence="1">
    <location>
        <begin position="144"/>
        <end position="170"/>
    </location>
</feature>
<feature type="transmembrane region" description="Helical" evidence="1">
    <location>
        <begin position="177"/>
        <end position="198"/>
    </location>
</feature>
<sequence length="238" mass="24506">MTAATAPAATFPADVPVAPATRFRRRAVGAAGVVGGLLTAAGFATTNWETSTGTLAYLDSLVADPIRSQVAALLLHYGYMGIVPVLLALAVMTRRRHRVAGNVGFGLAVGGALALPGLLVTDFYDMAIRRTLPADQAVATSDAAQALPLGGFLGGPLIMATFVGMTVLGLAAWRAGFFHWAPTLLIPFALVFPIVVPIGVVQGIGQGIALGVFLLAVGITVLRMTDQEWVSGTRGAGR</sequence>
<evidence type="ECO:0000256" key="1">
    <source>
        <dbReference type="SAM" id="Phobius"/>
    </source>
</evidence>
<proteinExistence type="predicted"/>
<dbReference type="EMBL" id="JADQDK010000001">
    <property type="protein sequence ID" value="MBW0136178.1"/>
    <property type="molecule type" value="Genomic_DNA"/>
</dbReference>